<keyword evidence="2" id="KW-1185">Reference proteome</keyword>
<gene>
    <name evidence="1" type="ORF">H8L47_19445</name>
</gene>
<proteinExistence type="predicted"/>
<dbReference type="Proteomes" id="UP000646911">
    <property type="component" value="Unassembled WGS sequence"/>
</dbReference>
<reference evidence="1 2" key="1">
    <citation type="submission" date="2020-08" db="EMBL/GenBank/DDBJ databases">
        <title>Novel species isolated from subtropical streams in China.</title>
        <authorList>
            <person name="Lu H."/>
        </authorList>
    </citation>
    <scope>NUCLEOTIDE SEQUENCE [LARGE SCALE GENOMIC DNA]</scope>
    <source>
        <strain evidence="1 2">NL8W</strain>
    </source>
</reference>
<organism evidence="1 2">
    <name type="scientific">Undibacterium umbellatum</name>
    <dbReference type="NCBI Taxonomy" id="2762300"/>
    <lineage>
        <taxon>Bacteria</taxon>
        <taxon>Pseudomonadati</taxon>
        <taxon>Pseudomonadota</taxon>
        <taxon>Betaproteobacteria</taxon>
        <taxon>Burkholderiales</taxon>
        <taxon>Oxalobacteraceae</taxon>
        <taxon>Undibacterium</taxon>
    </lineage>
</organism>
<accession>A0ABR6ZDT9</accession>
<dbReference type="RefSeq" id="WP_186955261.1">
    <property type="nucleotide sequence ID" value="NZ_JACOFX010000011.1"/>
</dbReference>
<comment type="caution">
    <text evidence="1">The sequence shown here is derived from an EMBL/GenBank/DDBJ whole genome shotgun (WGS) entry which is preliminary data.</text>
</comment>
<sequence>MFLLPCNERAALANAWVSENPPDIAHFKQAFPDAMSTCGLIPSNDTLQHSMCSAKCTLHEVCLLPQRQDETAQALHIAPNGQAT</sequence>
<evidence type="ECO:0000313" key="2">
    <source>
        <dbReference type="Proteomes" id="UP000646911"/>
    </source>
</evidence>
<dbReference type="EMBL" id="JACOFX010000011">
    <property type="protein sequence ID" value="MBC3909746.1"/>
    <property type="molecule type" value="Genomic_DNA"/>
</dbReference>
<name>A0ABR6ZDT9_9BURK</name>
<evidence type="ECO:0000313" key="1">
    <source>
        <dbReference type="EMBL" id="MBC3909746.1"/>
    </source>
</evidence>
<protein>
    <submittedName>
        <fullName evidence="1">Uncharacterized protein</fullName>
    </submittedName>
</protein>